<dbReference type="OrthoDB" id="2578740at2759"/>
<dbReference type="Pfam" id="PF08530">
    <property type="entry name" value="PepX_C"/>
    <property type="match status" value="1"/>
</dbReference>
<dbReference type="AlphaFoldDB" id="A0A8H3ZKK8"/>
<comment type="caution">
    <text evidence="4">The sequence shown here is derived from an EMBL/GenBank/DDBJ whole genome shotgun (WGS) entry which is preliminary data.</text>
</comment>
<dbReference type="Proteomes" id="UP000434172">
    <property type="component" value="Unassembled WGS sequence"/>
</dbReference>
<gene>
    <name evidence="4" type="ORF">GQ607_009989</name>
</gene>
<dbReference type="Gene3D" id="3.40.50.1820">
    <property type="entry name" value="alpha/beta hydrolase"/>
    <property type="match status" value="1"/>
</dbReference>
<dbReference type="SUPFAM" id="SSF49785">
    <property type="entry name" value="Galactose-binding domain-like"/>
    <property type="match status" value="1"/>
</dbReference>
<dbReference type="InterPro" id="IPR013736">
    <property type="entry name" value="Xaa-Pro_dipept_C"/>
</dbReference>
<dbReference type="InterPro" id="IPR005674">
    <property type="entry name" value="CocE/Ser_esterase"/>
</dbReference>
<dbReference type="Gene3D" id="2.60.120.260">
    <property type="entry name" value="Galactose-binding domain-like"/>
    <property type="match status" value="1"/>
</dbReference>
<name>A0A8H3ZKK8_9PEZI</name>
<sequence length="651" mass="71798">MKSLTLFSFTACLSVIVGAGQAGANSLLQTSEPDVVQGTVRIHGDDAYPVFMRRLLPTDAPRARYPGFKQETLLLKNGTIRREGAMPLSCNIVFERDVPVTLRDGITIYTDVFRPVGDQPVPAIVAWSPYGKQIGGQWLDDLANRSNVPLSLVSELQKFEAPDPAYWVSKGYAILNPDARGAYASEGNITYWGRQLAEDGYDFIEWAADQSWSNGKIGMAGNSFLAISQWHIAASQPPHLAAIAPWEGATDVFRAAATSFGLGNLGFEEAIITTFSGNNYVEDTPRMMLNNSLDNIYWRNRSPNLSNITVPAYVVASYTNLAHTHGTFDGFRHISSDKKWLRVHNTHEWPDFYVQEHTEELRAFFDRFLKDSPNEWEQTPRVRISVLDPGSNDTVGRVVEDWPVPDLQSTTLFLGSNRTLSHHPNPSSTSVSYEVNANTTGVLFSYTVPDLVEIIGYVKVRLWVEAKGSDDLELAITVEKRDAHGNPFPRVGSAESTDPATRGNIRVSRRALDETRSTPSEPYLLHEREDLLSSGEIVPVDIGLLPTALRFHPGERIVLTVSPTVLTPSTLDMGFGVAGIEIPEQNGTYVPGTSPTMQQLGGNSASPLFVEAQRTKTSTTRNKGSHILHFGGKYDSHVLLPLNTTISWTPV</sequence>
<evidence type="ECO:0000256" key="2">
    <source>
        <dbReference type="SAM" id="SignalP"/>
    </source>
</evidence>
<keyword evidence="2" id="KW-0732">Signal</keyword>
<keyword evidence="5" id="KW-1185">Reference proteome</keyword>
<evidence type="ECO:0000259" key="3">
    <source>
        <dbReference type="SMART" id="SM00939"/>
    </source>
</evidence>
<proteinExistence type="predicted"/>
<dbReference type="PANTHER" id="PTHR43056:SF10">
    <property type="entry name" value="COCE_NOND FAMILY, PUTATIVE (AFU_ORTHOLOGUE AFUA_7G00600)-RELATED"/>
    <property type="match status" value="1"/>
</dbReference>
<evidence type="ECO:0000313" key="5">
    <source>
        <dbReference type="Proteomes" id="UP000434172"/>
    </source>
</evidence>
<keyword evidence="1 4" id="KW-0378">Hydrolase</keyword>
<feature type="domain" description="Xaa-Pro dipeptidyl-peptidase C-terminal" evidence="3">
    <location>
        <begin position="362"/>
        <end position="599"/>
    </location>
</feature>
<dbReference type="Pfam" id="PF02129">
    <property type="entry name" value="Peptidase_S15"/>
    <property type="match status" value="1"/>
</dbReference>
<reference evidence="4 5" key="1">
    <citation type="submission" date="2019-12" db="EMBL/GenBank/DDBJ databases">
        <title>A genome sequence resource for the geographically widespread anthracnose pathogen Colletotrichum asianum.</title>
        <authorList>
            <person name="Meng Y."/>
        </authorList>
    </citation>
    <scope>NUCLEOTIDE SEQUENCE [LARGE SCALE GENOMIC DNA]</scope>
    <source>
        <strain evidence="4 5">ICMP 18580</strain>
    </source>
</reference>
<dbReference type="SMART" id="SM00939">
    <property type="entry name" value="PepX_C"/>
    <property type="match status" value="1"/>
</dbReference>
<evidence type="ECO:0000313" key="4">
    <source>
        <dbReference type="EMBL" id="KAF0322748.1"/>
    </source>
</evidence>
<dbReference type="PANTHER" id="PTHR43056">
    <property type="entry name" value="PEPTIDASE S9 PROLYL OLIGOPEPTIDASE"/>
    <property type="match status" value="1"/>
</dbReference>
<dbReference type="NCBIfam" id="TIGR00976">
    <property type="entry name" value="CocE_NonD"/>
    <property type="match status" value="1"/>
</dbReference>
<protein>
    <submittedName>
        <fullName evidence="4">Hydrolase CocE/NonD family protein</fullName>
    </submittedName>
</protein>
<dbReference type="Gene3D" id="1.10.3020.20">
    <property type="match status" value="1"/>
</dbReference>
<organism evidence="4 5">
    <name type="scientific">Colletotrichum asianum</name>
    <dbReference type="NCBI Taxonomy" id="702518"/>
    <lineage>
        <taxon>Eukaryota</taxon>
        <taxon>Fungi</taxon>
        <taxon>Dikarya</taxon>
        <taxon>Ascomycota</taxon>
        <taxon>Pezizomycotina</taxon>
        <taxon>Sordariomycetes</taxon>
        <taxon>Hypocreomycetidae</taxon>
        <taxon>Glomerellales</taxon>
        <taxon>Glomerellaceae</taxon>
        <taxon>Colletotrichum</taxon>
        <taxon>Colletotrichum gloeosporioides species complex</taxon>
    </lineage>
</organism>
<dbReference type="InterPro" id="IPR008979">
    <property type="entry name" value="Galactose-bd-like_sf"/>
</dbReference>
<feature type="chain" id="PRO_5034725537" evidence="2">
    <location>
        <begin position="23"/>
        <end position="651"/>
    </location>
</feature>
<dbReference type="InterPro" id="IPR029058">
    <property type="entry name" value="AB_hydrolase_fold"/>
</dbReference>
<feature type="signal peptide" evidence="2">
    <location>
        <begin position="1"/>
        <end position="22"/>
    </location>
</feature>
<evidence type="ECO:0000256" key="1">
    <source>
        <dbReference type="ARBA" id="ARBA00022801"/>
    </source>
</evidence>
<dbReference type="InterPro" id="IPR050585">
    <property type="entry name" value="Xaa-Pro_dipeptidyl-ppase/CocE"/>
</dbReference>
<accession>A0A8H3ZKK8</accession>
<dbReference type="InterPro" id="IPR000383">
    <property type="entry name" value="Xaa-Pro-like_dom"/>
</dbReference>
<dbReference type="SUPFAM" id="SSF53474">
    <property type="entry name" value="alpha/beta-Hydrolases"/>
    <property type="match status" value="1"/>
</dbReference>
<dbReference type="GO" id="GO:0008239">
    <property type="term" value="F:dipeptidyl-peptidase activity"/>
    <property type="evidence" value="ECO:0007669"/>
    <property type="project" value="InterPro"/>
</dbReference>
<dbReference type="EMBL" id="WOWK01000058">
    <property type="protein sequence ID" value="KAF0322748.1"/>
    <property type="molecule type" value="Genomic_DNA"/>
</dbReference>